<dbReference type="Gene3D" id="2.60.40.10">
    <property type="entry name" value="Immunoglobulins"/>
    <property type="match status" value="1"/>
</dbReference>
<dbReference type="InParanoid" id="A0A1V9XPD7"/>
<proteinExistence type="predicted"/>
<comment type="caution">
    <text evidence="2">The sequence shown here is derived from an EMBL/GenBank/DDBJ whole genome shotgun (WGS) entry which is preliminary data.</text>
</comment>
<dbReference type="Pfam" id="PF00047">
    <property type="entry name" value="ig"/>
    <property type="match status" value="1"/>
</dbReference>
<dbReference type="InterPro" id="IPR013783">
    <property type="entry name" value="Ig-like_fold"/>
</dbReference>
<evidence type="ECO:0000313" key="3">
    <source>
        <dbReference type="Proteomes" id="UP000192247"/>
    </source>
</evidence>
<organism evidence="2 3">
    <name type="scientific">Tropilaelaps mercedesae</name>
    <dbReference type="NCBI Taxonomy" id="418985"/>
    <lineage>
        <taxon>Eukaryota</taxon>
        <taxon>Metazoa</taxon>
        <taxon>Ecdysozoa</taxon>
        <taxon>Arthropoda</taxon>
        <taxon>Chelicerata</taxon>
        <taxon>Arachnida</taxon>
        <taxon>Acari</taxon>
        <taxon>Parasitiformes</taxon>
        <taxon>Mesostigmata</taxon>
        <taxon>Gamasina</taxon>
        <taxon>Dermanyssoidea</taxon>
        <taxon>Laelapidae</taxon>
        <taxon>Tropilaelaps</taxon>
    </lineage>
</organism>
<dbReference type="InterPro" id="IPR013151">
    <property type="entry name" value="Immunoglobulin_dom"/>
</dbReference>
<keyword evidence="3" id="KW-1185">Reference proteome</keyword>
<dbReference type="InterPro" id="IPR036179">
    <property type="entry name" value="Ig-like_dom_sf"/>
</dbReference>
<accession>A0A1V9XPD7</accession>
<dbReference type="AlphaFoldDB" id="A0A1V9XPD7"/>
<protein>
    <recommendedName>
        <fullName evidence="1">Ig-like domain-containing protein</fullName>
    </recommendedName>
</protein>
<name>A0A1V9XPD7_9ACAR</name>
<sequence>MIRLDGVLGAVLAASVIHAEIQLPEEQPHFGKWFELKCFSESGIELTVVHSTALLSNGTMSVTLTDGLPRPQKRFDEVICKTWKRVPGHSHYITCPFESWRIKPKPMTTWTFQRNDIEQTPPWRAVHGTSALDISRLTDSDLGTYICKVNTAQFGPIKEYWDLTKENDNWVFSYTGYHGNFKRFFLTQPTSVPRP</sequence>
<dbReference type="SUPFAM" id="SSF48726">
    <property type="entry name" value="Immunoglobulin"/>
    <property type="match status" value="1"/>
</dbReference>
<reference evidence="2 3" key="1">
    <citation type="journal article" date="2017" name="Gigascience">
        <title>Draft genome of the honey bee ectoparasitic mite, Tropilaelaps mercedesae, is shaped by the parasitic life history.</title>
        <authorList>
            <person name="Dong X."/>
            <person name="Armstrong S.D."/>
            <person name="Xia D."/>
            <person name="Makepeace B.L."/>
            <person name="Darby A.C."/>
            <person name="Kadowaki T."/>
        </authorList>
    </citation>
    <scope>NUCLEOTIDE SEQUENCE [LARGE SCALE GENOMIC DNA]</scope>
    <source>
        <strain evidence="2">Wuxi-XJTLU</strain>
    </source>
</reference>
<gene>
    <name evidence="2" type="ORF">BIW11_08469</name>
</gene>
<dbReference type="PROSITE" id="PS50835">
    <property type="entry name" value="IG_LIKE"/>
    <property type="match status" value="1"/>
</dbReference>
<feature type="domain" description="Ig-like" evidence="1">
    <location>
        <begin position="71"/>
        <end position="164"/>
    </location>
</feature>
<dbReference type="CDD" id="cd00096">
    <property type="entry name" value="Ig"/>
    <property type="match status" value="1"/>
</dbReference>
<dbReference type="Proteomes" id="UP000192247">
    <property type="component" value="Unassembled WGS sequence"/>
</dbReference>
<evidence type="ECO:0000259" key="1">
    <source>
        <dbReference type="PROSITE" id="PS50835"/>
    </source>
</evidence>
<evidence type="ECO:0000313" key="2">
    <source>
        <dbReference type="EMBL" id="OQR75370.1"/>
    </source>
</evidence>
<dbReference type="EMBL" id="MNPL01006475">
    <property type="protein sequence ID" value="OQR75370.1"/>
    <property type="molecule type" value="Genomic_DNA"/>
</dbReference>
<dbReference type="InterPro" id="IPR007110">
    <property type="entry name" value="Ig-like_dom"/>
</dbReference>